<dbReference type="SUPFAM" id="SSF53756">
    <property type="entry name" value="UDP-Glycosyltransferase/glycogen phosphorylase"/>
    <property type="match status" value="1"/>
</dbReference>
<sequence length="401" mass="45991">MKILQVISSFPPAYSYGGAPKVAFDMSKELVKNGHEVTVFTTDAYNSSSRLEITTNPEIMDGINVFRFRNISNTFTRKNFSCAPLMFLSLKKVIQDFDIIHLHEYRSFQALFVHYYAMKYQIPYIIQAHGSVLPIFEKLWMKKIFDLFWGNRILQDASKLIAVSKTEKNQYLKMGIPEDKIVIIPNGINLSEYEKLPEYGKFRKKYKINSDQKIILYLGRIHKSKGIDVLINSYSKLLDQTKYVKLIIVGPDDGYLTSIKELIEKLHIQDNVIITGPLYNEEKIEAFVDADVLVYPGILEIFGLVPFESIMCGTPVIVTDDCGCGELINEVRCGHLVNYGDTQILADTIRFSLNHETDCQNNVEIGKKFISTYLTWKKIGKNVESLYFNTIFNNKAKIQGY</sequence>
<organism evidence="3 4">
    <name type="scientific">Methanospirillum stamsii</name>
    <dbReference type="NCBI Taxonomy" id="1277351"/>
    <lineage>
        <taxon>Archaea</taxon>
        <taxon>Methanobacteriati</taxon>
        <taxon>Methanobacteriota</taxon>
        <taxon>Stenosarchaea group</taxon>
        <taxon>Methanomicrobia</taxon>
        <taxon>Methanomicrobiales</taxon>
        <taxon>Methanospirillaceae</taxon>
        <taxon>Methanospirillum</taxon>
    </lineage>
</organism>
<dbReference type="GeneID" id="97610983"/>
<gene>
    <name evidence="3" type="ORF">DLD82_13555</name>
</gene>
<dbReference type="RefSeq" id="WP_109941665.1">
    <property type="nucleotide sequence ID" value="NZ_CP176366.1"/>
</dbReference>
<evidence type="ECO:0000313" key="3">
    <source>
        <dbReference type="EMBL" id="PWR71769.1"/>
    </source>
</evidence>
<dbReference type="EMBL" id="QGMZ01000030">
    <property type="protein sequence ID" value="PWR71769.1"/>
    <property type="molecule type" value="Genomic_DNA"/>
</dbReference>
<dbReference type="GO" id="GO:0016757">
    <property type="term" value="F:glycosyltransferase activity"/>
    <property type="evidence" value="ECO:0007669"/>
    <property type="project" value="InterPro"/>
</dbReference>
<keyword evidence="4" id="KW-1185">Reference proteome</keyword>
<reference evidence="3 4" key="1">
    <citation type="submission" date="2018-05" db="EMBL/GenBank/DDBJ databases">
        <title>Draft genome of Methanospirillum stamsii Pt1.</title>
        <authorList>
            <person name="Dueholm M.S."/>
            <person name="Nielsen P.H."/>
            <person name="Bakmann L.F."/>
            <person name="Otzen D.E."/>
        </authorList>
    </citation>
    <scope>NUCLEOTIDE SEQUENCE [LARGE SCALE GENOMIC DNA]</scope>
    <source>
        <strain evidence="3 4">Pt1</strain>
    </source>
</reference>
<feature type="domain" description="Glycosyl transferase family 1" evidence="1">
    <location>
        <begin position="201"/>
        <end position="368"/>
    </location>
</feature>
<accession>A0A2V2MWK5</accession>
<dbReference type="Proteomes" id="UP000245934">
    <property type="component" value="Unassembled WGS sequence"/>
</dbReference>
<dbReference type="InterPro" id="IPR050194">
    <property type="entry name" value="Glycosyltransferase_grp1"/>
</dbReference>
<dbReference type="InterPro" id="IPR028098">
    <property type="entry name" value="Glyco_trans_4-like_N"/>
</dbReference>
<evidence type="ECO:0000259" key="2">
    <source>
        <dbReference type="Pfam" id="PF13439"/>
    </source>
</evidence>
<dbReference type="Pfam" id="PF13439">
    <property type="entry name" value="Glyco_transf_4"/>
    <property type="match status" value="1"/>
</dbReference>
<dbReference type="InterPro" id="IPR001296">
    <property type="entry name" value="Glyco_trans_1"/>
</dbReference>
<dbReference type="Pfam" id="PF00534">
    <property type="entry name" value="Glycos_transf_1"/>
    <property type="match status" value="1"/>
</dbReference>
<dbReference type="PANTHER" id="PTHR45947">
    <property type="entry name" value="SULFOQUINOVOSYL TRANSFERASE SQD2"/>
    <property type="match status" value="1"/>
</dbReference>
<keyword evidence="3" id="KW-0808">Transferase</keyword>
<feature type="domain" description="Glycosyltransferase subfamily 4-like N-terminal" evidence="2">
    <location>
        <begin position="16"/>
        <end position="191"/>
    </location>
</feature>
<evidence type="ECO:0000313" key="4">
    <source>
        <dbReference type="Proteomes" id="UP000245934"/>
    </source>
</evidence>
<dbReference type="PANTHER" id="PTHR45947:SF3">
    <property type="entry name" value="SULFOQUINOVOSYL TRANSFERASE SQD2"/>
    <property type="match status" value="1"/>
</dbReference>
<comment type="caution">
    <text evidence="3">The sequence shown here is derived from an EMBL/GenBank/DDBJ whole genome shotgun (WGS) entry which is preliminary data.</text>
</comment>
<dbReference type="AlphaFoldDB" id="A0A2V2MWK5"/>
<dbReference type="Gene3D" id="3.40.50.2000">
    <property type="entry name" value="Glycogen Phosphorylase B"/>
    <property type="match status" value="2"/>
</dbReference>
<evidence type="ECO:0000259" key="1">
    <source>
        <dbReference type="Pfam" id="PF00534"/>
    </source>
</evidence>
<name>A0A2V2MWK5_9EURY</name>
<dbReference type="OrthoDB" id="132546at2157"/>
<proteinExistence type="predicted"/>
<protein>
    <submittedName>
        <fullName evidence="3">Glycosyl transferase</fullName>
    </submittedName>
</protein>